<dbReference type="OrthoDB" id="2195431at2759"/>
<dbReference type="PANTHER" id="PTHR46765:SF1">
    <property type="entry name" value="P-LOOP CONTAINING NUCLEOSIDE TRIPHOSPHATE HYDROLASES SUPERFAMILY PROTEIN"/>
    <property type="match status" value="1"/>
</dbReference>
<gene>
    <name evidence="5 7 8" type="ORF">SRAE_1000168900</name>
</gene>
<dbReference type="InterPro" id="IPR027417">
    <property type="entry name" value="P-loop_NTPase"/>
</dbReference>
<organism evidence="5">
    <name type="scientific">Strongyloides ratti</name>
    <name type="common">Parasitic roundworm</name>
    <dbReference type="NCBI Taxonomy" id="34506"/>
    <lineage>
        <taxon>Eukaryota</taxon>
        <taxon>Metazoa</taxon>
        <taxon>Ecdysozoa</taxon>
        <taxon>Nematoda</taxon>
        <taxon>Chromadorea</taxon>
        <taxon>Rhabditida</taxon>
        <taxon>Tylenchina</taxon>
        <taxon>Panagrolaimomorpha</taxon>
        <taxon>Strongyloidoidea</taxon>
        <taxon>Strongyloididae</taxon>
        <taxon>Strongyloides</taxon>
    </lineage>
</organism>
<comment type="subcellular location">
    <subcellularLocation>
        <location evidence="1">Nucleus</location>
    </subcellularLocation>
</comment>
<protein>
    <submittedName>
        <fullName evidence="5 7">Chromosome transmission fidelity protein 18 homolog</fullName>
    </submittedName>
</protein>
<dbReference type="GO" id="GO:0016887">
    <property type="term" value="F:ATP hydrolysis activity"/>
    <property type="evidence" value="ECO:0007669"/>
    <property type="project" value="InterPro"/>
</dbReference>
<keyword evidence="6" id="KW-1185">Reference proteome</keyword>
<evidence type="ECO:0000256" key="3">
    <source>
        <dbReference type="ARBA" id="ARBA00043975"/>
    </source>
</evidence>
<dbReference type="SUPFAM" id="SSF52540">
    <property type="entry name" value="P-loop containing nucleoside triphosphate hydrolases"/>
    <property type="match status" value="1"/>
</dbReference>
<evidence type="ECO:0000256" key="2">
    <source>
        <dbReference type="ARBA" id="ARBA00023242"/>
    </source>
</evidence>
<reference evidence="5 6" key="1">
    <citation type="submission" date="2014-09" db="EMBL/GenBank/DDBJ databases">
        <authorList>
            <person name="Martin A.A."/>
        </authorList>
    </citation>
    <scope>NUCLEOTIDE SEQUENCE</scope>
    <source>
        <strain evidence="6">ED321</strain>
        <strain evidence="5">ED321 Heterogonic</strain>
    </source>
</reference>
<feature type="domain" description="AAA+ ATPase" evidence="4">
    <location>
        <begin position="276"/>
        <end position="433"/>
    </location>
</feature>
<sequence length="816" mass="95132">MDDFDVNGILEEPVDFQGADNRDFEDNQNLNLTHNDILTNHEIYKKAQLYTIVDMLDSQALENWYLRFDLPDAEAKARRIEELEMRNVMLTTEQLKKFKNGDMNNDSILLNQTNVNAKVYPNKGLLETPPLESNWIGISVGDSSDRKYIRLKEKNNEHRKLLYECDTNKDEIDPWSTLFSKVYNEFQEEKSRIHDTNKTIESVSENGNKLLIQKYQCNEGYFSLISDCSANRITLNWLKIWDMYVFGKKDFVIPDKPSWNERGIYDVDEGNGKRPKKKILGLFGPTGCCKTTLAKNIAKLCGYNIIYIAASDTLTVEQVKNKIERGISNVSMTFYLRPRDGMETDAPVKIKPNCVIIDDIDFASSELLDYLLKLSKEHGDKALKRPLILIGNNVYSSNLKELKGNIGIVKVSPIFSNLLLKRLTEICNIEGFDIKKYQLKELIEECYYDIRRCLNNLQLMFAGKGFIDGYQVHKEVSSDSSVVNNWEQIFVINRHWDSHGNILPLSERLQRVQNIIDRSEYADRLVFGLFQNTKIISNNSPDFNKKVSKIFEDIQLFYDTSMREQLFSLLRYRSAMVAKFHLVCAFKKPIRSARLKYDFTGPNEYRMKPEHTSILKHFKKNKDFFDWSNTMFFDDLLPYLIFILCPNVKHINVNYSSNDDIQRIQKSTKYMLQLNISIKEIKNNPNIYKGLNDIRSNNYTESTRFEPDITTICVLFYDSVLKIRNSEFERKMLYAQLCLDRLAKFEKLIPSKDETKSGKDKKNHIAQILSILKPNEDLNQIPSKKRKVNGNLRIYYLWDEGSLEIANTKSIRLCDF</sequence>
<dbReference type="Gene3D" id="3.40.50.300">
    <property type="entry name" value="P-loop containing nucleotide triphosphate hydrolases"/>
    <property type="match status" value="1"/>
</dbReference>
<dbReference type="InterPro" id="IPR003959">
    <property type="entry name" value="ATPase_AAA_core"/>
</dbReference>
<dbReference type="WormBase" id="SRAE_1000168900">
    <property type="protein sequence ID" value="SRP01751"/>
    <property type="gene ID" value="WBGene00258297"/>
</dbReference>
<dbReference type="GeneID" id="36375792"/>
<dbReference type="Proteomes" id="UP000035682">
    <property type="component" value="Unplaced"/>
</dbReference>
<dbReference type="SMART" id="SM00382">
    <property type="entry name" value="AAA"/>
    <property type="match status" value="1"/>
</dbReference>
<evidence type="ECO:0000256" key="1">
    <source>
        <dbReference type="ARBA" id="ARBA00004123"/>
    </source>
</evidence>
<evidence type="ECO:0000313" key="5">
    <source>
        <dbReference type="EMBL" id="CEF63427.1"/>
    </source>
</evidence>
<evidence type="ECO:0000313" key="8">
    <source>
        <dbReference type="WormBase" id="SRAE_1000168900"/>
    </source>
</evidence>
<dbReference type="CTD" id="36375792"/>
<accession>A0A090L5N4</accession>
<proteinExistence type="inferred from homology"/>
<dbReference type="AlphaFoldDB" id="A0A090L5N4"/>
<dbReference type="RefSeq" id="XP_024502629.1">
    <property type="nucleotide sequence ID" value="XM_024648675.1"/>
</dbReference>
<evidence type="ECO:0000259" key="4">
    <source>
        <dbReference type="SMART" id="SM00382"/>
    </source>
</evidence>
<evidence type="ECO:0000313" key="7">
    <source>
        <dbReference type="WBParaSite" id="SRAE_1000168900.1"/>
    </source>
</evidence>
<dbReference type="Gene3D" id="1.10.8.60">
    <property type="match status" value="1"/>
</dbReference>
<comment type="similarity">
    <text evidence="3">Belongs to the activator 1 small subunits family. CTF18 subfamily.</text>
</comment>
<evidence type="ECO:0000313" key="6">
    <source>
        <dbReference type="Proteomes" id="UP000035682"/>
    </source>
</evidence>
<dbReference type="Pfam" id="PF00004">
    <property type="entry name" value="AAA"/>
    <property type="match status" value="1"/>
</dbReference>
<dbReference type="InterPro" id="IPR053016">
    <property type="entry name" value="CTF18-RFC_complex"/>
</dbReference>
<keyword evidence="2" id="KW-0539">Nucleus</keyword>
<dbReference type="InterPro" id="IPR003593">
    <property type="entry name" value="AAA+_ATPase"/>
</dbReference>
<dbReference type="GO" id="GO:0005634">
    <property type="term" value="C:nucleus"/>
    <property type="evidence" value="ECO:0007669"/>
    <property type="project" value="UniProtKB-SubCell"/>
</dbReference>
<dbReference type="EMBL" id="LN609528">
    <property type="protein sequence ID" value="CEF63427.1"/>
    <property type="molecule type" value="Genomic_DNA"/>
</dbReference>
<reference evidence="7" key="2">
    <citation type="submission" date="2020-12" db="UniProtKB">
        <authorList>
            <consortium name="WormBaseParasite"/>
        </authorList>
    </citation>
    <scope>IDENTIFICATION</scope>
</reference>
<dbReference type="GO" id="GO:0005524">
    <property type="term" value="F:ATP binding"/>
    <property type="evidence" value="ECO:0007669"/>
    <property type="project" value="InterPro"/>
</dbReference>
<name>A0A090L5N4_STRRB</name>
<dbReference type="PANTHER" id="PTHR46765">
    <property type="entry name" value="P-LOOP CONTAINING NUCLEOSIDE TRIPHOSPHATE HYDROLASES SUPERFAMILY PROTEIN"/>
    <property type="match status" value="1"/>
</dbReference>
<dbReference type="WBParaSite" id="SRAE_1000168900.1">
    <property type="protein sequence ID" value="SRAE_1000168900.1"/>
    <property type="gene ID" value="WBGene00258297"/>
</dbReference>
<dbReference type="STRING" id="34506.A0A090L5N4"/>
<dbReference type="CDD" id="cd00009">
    <property type="entry name" value="AAA"/>
    <property type="match status" value="1"/>
</dbReference>